<dbReference type="PANTHER" id="PTHR12570:SF11">
    <property type="entry name" value="MAGNESIUM TRANSPORTER NIPA6-RELATED"/>
    <property type="match status" value="1"/>
</dbReference>
<dbReference type="GO" id="GO:0015095">
    <property type="term" value="F:magnesium ion transmembrane transporter activity"/>
    <property type="evidence" value="ECO:0007669"/>
    <property type="project" value="UniProtKB-UniRule"/>
</dbReference>
<dbReference type="AlphaFoldDB" id="A0A7J9L939"/>
<keyword evidence="9" id="KW-0813">Transport</keyword>
<proteinExistence type="inferred from homology"/>
<reference evidence="10 11" key="1">
    <citation type="journal article" date="2019" name="Genome Biol. Evol.">
        <title>Insights into the evolution of the New World diploid cottons (Gossypium, subgenus Houzingenia) based on genome sequencing.</title>
        <authorList>
            <person name="Grover C.E."/>
            <person name="Arick M.A. 2nd"/>
            <person name="Thrash A."/>
            <person name="Conover J.L."/>
            <person name="Sanders W.S."/>
            <person name="Peterson D.G."/>
            <person name="Frelichowski J.E."/>
            <person name="Scheffler J.A."/>
            <person name="Scheffler B.E."/>
            <person name="Wendel J.F."/>
        </authorList>
    </citation>
    <scope>NUCLEOTIDE SEQUENCE [LARGE SCALE GENOMIC DNA]</scope>
    <source>
        <strain evidence="10">1</strain>
        <tissue evidence="10">Leaf</tissue>
    </source>
</reference>
<sequence>MGLSDNLKGVILAVASSAFIGSSFILKKKGLKRGGASGIRAVIMGEIANFVAYIYAPAVLVTPLGALSIIVSACLAHFLLNERIQKMGIVGCVSCIVGSVVIVIHAPQEHTPSSVQDIWTLATQPAFLVYVVATLSAVLALVLHFEPHYGQTNILVYLGICSLMGSLTVVSIKAIGIAIKLTLDGMSQIAYPQTWFFLTVAVICVITQLIYLNKALDTFNATLVSPVYYVMFTTLTIIASVIMFKDWSGQNAGSIASEICGFITVLSGTIILHVTREQEPPPPAVGTVTWFINGDSLKSPEEEHLIPHHRLDEYYEP</sequence>
<evidence type="ECO:0000256" key="1">
    <source>
        <dbReference type="ARBA" id="ARBA00007001"/>
    </source>
</evidence>
<dbReference type="GO" id="GO:0005769">
    <property type="term" value="C:early endosome"/>
    <property type="evidence" value="ECO:0007669"/>
    <property type="project" value="UniProtKB-SubCell"/>
</dbReference>
<comment type="subunit">
    <text evidence="2 9">Homodimer.</text>
</comment>
<evidence type="ECO:0000256" key="4">
    <source>
        <dbReference type="ARBA" id="ARBA00022753"/>
    </source>
</evidence>
<feature type="transmembrane region" description="Helical" evidence="9">
    <location>
        <begin position="155"/>
        <end position="179"/>
    </location>
</feature>
<evidence type="ECO:0000256" key="3">
    <source>
        <dbReference type="ARBA" id="ARBA00022692"/>
    </source>
</evidence>
<name>A0A7J9L939_GOSSC</name>
<evidence type="ECO:0000256" key="8">
    <source>
        <dbReference type="ARBA" id="ARBA00025284"/>
    </source>
</evidence>
<dbReference type="Pfam" id="PF05653">
    <property type="entry name" value="Mg_trans_NIPA"/>
    <property type="match status" value="1"/>
</dbReference>
<feature type="transmembrane region" description="Helical" evidence="9">
    <location>
        <begin position="223"/>
        <end position="243"/>
    </location>
</feature>
<comment type="similarity">
    <text evidence="1 9">Belongs to the NIPA (TC 2.A.7) family.</text>
</comment>
<dbReference type="OrthoDB" id="6428174at2759"/>
<gene>
    <name evidence="10" type="ORF">Goshw_006518</name>
</gene>
<evidence type="ECO:0000256" key="7">
    <source>
        <dbReference type="ARBA" id="ARBA00023136"/>
    </source>
</evidence>
<feature type="transmembrane region" description="Helical" evidence="9">
    <location>
        <begin position="62"/>
        <end position="80"/>
    </location>
</feature>
<keyword evidence="7 9" id="KW-0472">Membrane</keyword>
<keyword evidence="9" id="KW-1003">Cell membrane</keyword>
<feature type="transmembrane region" description="Helical" evidence="9">
    <location>
        <begin position="87"/>
        <end position="106"/>
    </location>
</feature>
<keyword evidence="3 9" id="KW-0812">Transmembrane</keyword>
<dbReference type="PANTHER" id="PTHR12570">
    <property type="match status" value="1"/>
</dbReference>
<keyword evidence="5 9" id="KW-1133">Transmembrane helix</keyword>
<comment type="function">
    <text evidence="8 9">Acts as a Mg(2+) transporter. Can also transport other divalent cations such as Fe(2+), Sr(2+), Ba(2+), Mn(2+) and Co(2+) but to a much less extent than Mg(2+).</text>
</comment>
<comment type="caution">
    <text evidence="10">The sequence shown here is derived from an EMBL/GenBank/DDBJ whole genome shotgun (WGS) entry which is preliminary data.</text>
</comment>
<feature type="transmembrane region" description="Helical" evidence="9">
    <location>
        <begin position="6"/>
        <end position="26"/>
    </location>
</feature>
<accession>A0A7J9L939</accession>
<evidence type="ECO:0000256" key="2">
    <source>
        <dbReference type="ARBA" id="ARBA00011738"/>
    </source>
</evidence>
<keyword evidence="11" id="KW-1185">Reference proteome</keyword>
<dbReference type="Proteomes" id="UP000593576">
    <property type="component" value="Unassembled WGS sequence"/>
</dbReference>
<dbReference type="SUPFAM" id="SSF103481">
    <property type="entry name" value="Multidrug resistance efflux transporter EmrE"/>
    <property type="match status" value="1"/>
</dbReference>
<dbReference type="EMBL" id="JABFAF010000005">
    <property type="protein sequence ID" value="MBA0854909.1"/>
    <property type="molecule type" value="Genomic_DNA"/>
</dbReference>
<organism evidence="10 11">
    <name type="scientific">Gossypium schwendimanii</name>
    <name type="common">Cotton</name>
    <dbReference type="NCBI Taxonomy" id="34291"/>
    <lineage>
        <taxon>Eukaryota</taxon>
        <taxon>Viridiplantae</taxon>
        <taxon>Streptophyta</taxon>
        <taxon>Embryophyta</taxon>
        <taxon>Tracheophyta</taxon>
        <taxon>Spermatophyta</taxon>
        <taxon>Magnoliopsida</taxon>
        <taxon>eudicotyledons</taxon>
        <taxon>Gunneridae</taxon>
        <taxon>Pentapetalae</taxon>
        <taxon>rosids</taxon>
        <taxon>malvids</taxon>
        <taxon>Malvales</taxon>
        <taxon>Malvaceae</taxon>
        <taxon>Malvoideae</taxon>
        <taxon>Gossypium</taxon>
    </lineage>
</organism>
<comment type="subcellular location">
    <subcellularLocation>
        <location evidence="9">Cell membrane</location>
        <topology evidence="9">Multi-pass membrane protein</topology>
    </subcellularLocation>
    <subcellularLocation>
        <location evidence="9">Early endosome</location>
    </subcellularLocation>
</comment>
<keyword evidence="9" id="KW-0460">Magnesium</keyword>
<feature type="transmembrane region" description="Helical" evidence="9">
    <location>
        <begin position="126"/>
        <end position="143"/>
    </location>
</feature>
<feature type="transmembrane region" description="Helical" evidence="9">
    <location>
        <begin position="191"/>
        <end position="211"/>
    </location>
</feature>
<evidence type="ECO:0000256" key="6">
    <source>
        <dbReference type="ARBA" id="ARBA00023065"/>
    </source>
</evidence>
<keyword evidence="4 9" id="KW-0967">Endosome</keyword>
<feature type="transmembrane region" description="Helical" evidence="9">
    <location>
        <begin position="255"/>
        <end position="274"/>
    </location>
</feature>
<keyword evidence="6 9" id="KW-0406">Ion transport</keyword>
<dbReference type="GO" id="GO:0005886">
    <property type="term" value="C:plasma membrane"/>
    <property type="evidence" value="ECO:0007669"/>
    <property type="project" value="UniProtKB-SubCell"/>
</dbReference>
<evidence type="ECO:0000256" key="5">
    <source>
        <dbReference type="ARBA" id="ARBA00022989"/>
    </source>
</evidence>
<evidence type="ECO:0000313" key="10">
    <source>
        <dbReference type="EMBL" id="MBA0854909.1"/>
    </source>
</evidence>
<dbReference type="InterPro" id="IPR008521">
    <property type="entry name" value="Mg_trans_NIPA"/>
</dbReference>
<evidence type="ECO:0000313" key="11">
    <source>
        <dbReference type="Proteomes" id="UP000593576"/>
    </source>
</evidence>
<protein>
    <recommendedName>
        <fullName evidence="9">Probable magnesium transporter</fullName>
    </recommendedName>
</protein>
<evidence type="ECO:0000256" key="9">
    <source>
        <dbReference type="RuleBase" id="RU363078"/>
    </source>
</evidence>
<dbReference type="InterPro" id="IPR037185">
    <property type="entry name" value="EmrE-like"/>
</dbReference>